<accession>A0A4Y8DF15</accession>
<evidence type="ECO:0000313" key="3">
    <source>
        <dbReference type="Proteomes" id="UP000297299"/>
    </source>
</evidence>
<gene>
    <name evidence="2" type="ORF">BOTCAL_0035g00210</name>
</gene>
<protein>
    <submittedName>
        <fullName evidence="2">Uncharacterized protein</fullName>
    </submittedName>
</protein>
<organism evidence="2 3">
    <name type="scientific">Botryotinia calthae</name>
    <dbReference type="NCBI Taxonomy" id="38488"/>
    <lineage>
        <taxon>Eukaryota</taxon>
        <taxon>Fungi</taxon>
        <taxon>Dikarya</taxon>
        <taxon>Ascomycota</taxon>
        <taxon>Pezizomycotina</taxon>
        <taxon>Leotiomycetes</taxon>
        <taxon>Helotiales</taxon>
        <taxon>Sclerotiniaceae</taxon>
        <taxon>Botryotinia</taxon>
    </lineage>
</organism>
<feature type="region of interest" description="Disordered" evidence="1">
    <location>
        <begin position="1"/>
        <end position="29"/>
    </location>
</feature>
<dbReference type="OrthoDB" id="3557293at2759"/>
<feature type="compositionally biased region" description="Basic and acidic residues" evidence="1">
    <location>
        <begin position="1"/>
        <end position="12"/>
    </location>
</feature>
<proteinExistence type="predicted"/>
<reference evidence="2 3" key="1">
    <citation type="submission" date="2017-11" db="EMBL/GenBank/DDBJ databases">
        <title>Comparative genomics of Botrytis spp.</title>
        <authorList>
            <person name="Valero-Jimenez C.A."/>
            <person name="Tapia P."/>
            <person name="Veloso J."/>
            <person name="Silva-Moreno E."/>
            <person name="Staats M."/>
            <person name="Valdes J.H."/>
            <person name="Van Kan J.A.L."/>
        </authorList>
    </citation>
    <scope>NUCLEOTIDE SEQUENCE [LARGE SCALE GENOMIC DNA]</scope>
    <source>
        <strain evidence="2 3">MUCL2830</strain>
    </source>
</reference>
<evidence type="ECO:0000256" key="1">
    <source>
        <dbReference type="SAM" id="MobiDB-lite"/>
    </source>
</evidence>
<dbReference type="EMBL" id="PHWZ01000035">
    <property type="protein sequence ID" value="TEY81028.1"/>
    <property type="molecule type" value="Genomic_DNA"/>
</dbReference>
<dbReference type="Proteomes" id="UP000297299">
    <property type="component" value="Unassembled WGS sequence"/>
</dbReference>
<dbReference type="AlphaFoldDB" id="A0A4Y8DF15"/>
<name>A0A4Y8DF15_9HELO</name>
<evidence type="ECO:0000313" key="2">
    <source>
        <dbReference type="EMBL" id="TEY81028.1"/>
    </source>
</evidence>
<comment type="caution">
    <text evidence="2">The sequence shown here is derived from an EMBL/GenBank/DDBJ whole genome shotgun (WGS) entry which is preliminary data.</text>
</comment>
<keyword evidence="3" id="KW-1185">Reference proteome</keyword>
<sequence>MDMSSIDHESDQVARQANQDHNNRSELVHGLDEIQPQESNGDEDSHGSSQMNVREISVNGHDRGYAWPFNLGGLHWRIQYLEWTRKILHRRVDTASVAVAGDAIDADFPAEEPSLPRTSTLFPKMLARLIHGAWSPRKSLVILASSFFIAHGPGLIQYCSDEIQKRRARSLHLTRFPQGDSSTSRALINFDIDLVIVPEEVLDLYRQIEHWDKIQKLCVIIYNVSNNRVSPLTMQRLNQLSTP</sequence>